<keyword evidence="1" id="KW-0472">Membrane</keyword>
<keyword evidence="1" id="KW-1133">Transmembrane helix</keyword>
<evidence type="ECO:0000313" key="2">
    <source>
        <dbReference type="EMBL" id="OAG02723.1"/>
    </source>
</evidence>
<dbReference type="InParanoid" id="A0A177C526"/>
<dbReference type="AlphaFoldDB" id="A0A177C526"/>
<gene>
    <name evidence="2" type="ORF">CC84DRAFT_910854</name>
</gene>
<sequence length="139" mass="15423">MLMFSKNLSKMAGASRQLLAFARDRGLPSSSWMSLVLRISACLSTPSLFPPRFHAFFIALTSGLPPFGTLSCLLVLALVTSNMISIGFIIWRRTKKLPLLPSHSASYTALDSPWMDLHSAFVCRCLSLLSSRLYRTLLL</sequence>
<name>A0A177C526_9PLEO</name>
<reference evidence="2 3" key="1">
    <citation type="submission" date="2016-05" db="EMBL/GenBank/DDBJ databases">
        <title>Comparative analysis of secretome profiles of manganese(II)-oxidizing ascomycete fungi.</title>
        <authorList>
            <consortium name="DOE Joint Genome Institute"/>
            <person name="Zeiner C.A."/>
            <person name="Purvine S.O."/>
            <person name="Zink E.M."/>
            <person name="Wu S."/>
            <person name="Pasa-Tolic L."/>
            <person name="Chaput D.L."/>
            <person name="Haridas S."/>
            <person name="Grigoriev I.V."/>
            <person name="Santelli C.M."/>
            <person name="Hansel C.M."/>
        </authorList>
    </citation>
    <scope>NUCLEOTIDE SEQUENCE [LARGE SCALE GENOMIC DNA]</scope>
    <source>
        <strain evidence="2 3">AP3s5-JAC2a</strain>
    </source>
</reference>
<keyword evidence="3" id="KW-1185">Reference proteome</keyword>
<evidence type="ECO:0000313" key="3">
    <source>
        <dbReference type="Proteomes" id="UP000077069"/>
    </source>
</evidence>
<organism evidence="2 3">
    <name type="scientific">Paraphaeosphaeria sporulosa</name>
    <dbReference type="NCBI Taxonomy" id="1460663"/>
    <lineage>
        <taxon>Eukaryota</taxon>
        <taxon>Fungi</taxon>
        <taxon>Dikarya</taxon>
        <taxon>Ascomycota</taxon>
        <taxon>Pezizomycotina</taxon>
        <taxon>Dothideomycetes</taxon>
        <taxon>Pleosporomycetidae</taxon>
        <taxon>Pleosporales</taxon>
        <taxon>Massarineae</taxon>
        <taxon>Didymosphaeriaceae</taxon>
        <taxon>Paraphaeosphaeria</taxon>
    </lineage>
</organism>
<evidence type="ECO:0000256" key="1">
    <source>
        <dbReference type="SAM" id="Phobius"/>
    </source>
</evidence>
<protein>
    <submittedName>
        <fullName evidence="2">Uncharacterized protein</fullName>
    </submittedName>
</protein>
<accession>A0A177C526</accession>
<dbReference type="EMBL" id="KV441555">
    <property type="protein sequence ID" value="OAG02723.1"/>
    <property type="molecule type" value="Genomic_DNA"/>
</dbReference>
<keyword evidence="1" id="KW-0812">Transmembrane</keyword>
<dbReference type="Proteomes" id="UP000077069">
    <property type="component" value="Unassembled WGS sequence"/>
</dbReference>
<dbReference type="RefSeq" id="XP_018033088.1">
    <property type="nucleotide sequence ID" value="XM_018187872.1"/>
</dbReference>
<feature type="transmembrane region" description="Helical" evidence="1">
    <location>
        <begin position="68"/>
        <end position="91"/>
    </location>
</feature>
<proteinExistence type="predicted"/>
<dbReference type="GeneID" id="28771358"/>